<feature type="transmembrane region" description="Helical" evidence="1">
    <location>
        <begin position="182"/>
        <end position="205"/>
    </location>
</feature>
<keyword evidence="1" id="KW-0812">Transmembrane</keyword>
<name>A0A813IVL3_POLGL</name>
<feature type="transmembrane region" description="Helical" evidence="1">
    <location>
        <begin position="245"/>
        <end position="270"/>
    </location>
</feature>
<proteinExistence type="predicted"/>
<keyword evidence="1" id="KW-1133">Transmembrane helix</keyword>
<dbReference type="AlphaFoldDB" id="A0A813IVL3"/>
<feature type="transmembrane region" description="Helical" evidence="1">
    <location>
        <begin position="279"/>
        <end position="307"/>
    </location>
</feature>
<dbReference type="EMBL" id="CAJNNW010015096">
    <property type="protein sequence ID" value="CAE8657334.1"/>
    <property type="molecule type" value="Genomic_DNA"/>
</dbReference>
<protein>
    <submittedName>
        <fullName evidence="2">Uncharacterized protein</fullName>
    </submittedName>
</protein>
<organism evidence="2 3">
    <name type="scientific">Polarella glacialis</name>
    <name type="common">Dinoflagellate</name>
    <dbReference type="NCBI Taxonomy" id="89957"/>
    <lineage>
        <taxon>Eukaryota</taxon>
        <taxon>Sar</taxon>
        <taxon>Alveolata</taxon>
        <taxon>Dinophyceae</taxon>
        <taxon>Suessiales</taxon>
        <taxon>Suessiaceae</taxon>
        <taxon>Polarella</taxon>
    </lineage>
</organism>
<feature type="transmembrane region" description="Helical" evidence="1">
    <location>
        <begin position="137"/>
        <end position="170"/>
    </location>
</feature>
<sequence length="319" mass="36670">MPYRKILLEVRLLLHVRISHFQRQENTGGLLSQQAVGAFFRQLILNGSNVFLFRTRVLRLISLFNWEDVLSDGVCCISPPSGSSCCGGRCLCFVVWLGVGLFLVLCSFLFVSFLVVVFVGAGCFLPSRFCVSFPVALVWFLLCVWFCVLFFVFVLCWSFCFVALVFGLFWPLFGAGFVSFVWLLFLVFCFLFLFCCVFVFVFVFLSGLFGVCFCFVFFVFVCFCFWVCLFFVVALVFRLCCFCCLSLFVFCFGLSLVVFCWRFCSFVLVLPGSLRSSCFLLFSFFSCFFPCLFLLSVWFSSSFFFFFPEPPPPSRLPLV</sequence>
<evidence type="ECO:0000256" key="1">
    <source>
        <dbReference type="SAM" id="Phobius"/>
    </source>
</evidence>
<evidence type="ECO:0000313" key="3">
    <source>
        <dbReference type="Proteomes" id="UP000626109"/>
    </source>
</evidence>
<dbReference type="Proteomes" id="UP000626109">
    <property type="component" value="Unassembled WGS sequence"/>
</dbReference>
<gene>
    <name evidence="2" type="ORF">PGLA2088_LOCUS12752</name>
</gene>
<reference evidence="2" key="1">
    <citation type="submission" date="2021-02" db="EMBL/GenBank/DDBJ databases">
        <authorList>
            <person name="Dougan E. K."/>
            <person name="Rhodes N."/>
            <person name="Thang M."/>
            <person name="Chan C."/>
        </authorList>
    </citation>
    <scope>NUCLEOTIDE SEQUENCE</scope>
</reference>
<feature type="transmembrane region" description="Helical" evidence="1">
    <location>
        <begin position="93"/>
        <end position="125"/>
    </location>
</feature>
<evidence type="ECO:0000313" key="2">
    <source>
        <dbReference type="EMBL" id="CAE8657334.1"/>
    </source>
</evidence>
<feature type="transmembrane region" description="Helical" evidence="1">
    <location>
        <begin position="212"/>
        <end position="239"/>
    </location>
</feature>
<keyword evidence="1" id="KW-0472">Membrane</keyword>
<comment type="caution">
    <text evidence="2">The sequence shown here is derived from an EMBL/GenBank/DDBJ whole genome shotgun (WGS) entry which is preliminary data.</text>
</comment>
<accession>A0A813IVL3</accession>